<proteinExistence type="predicted"/>
<sequence length="388" mass="45583">MPKKIDWKYLRSFNNQDELDDFLDAGRPITIAKSNLNPCSICTSDLIEPHKMRSQYLNCNSKLCGPECEARYLVLNCDKAGKIDFYTVNEHLYKSDNAEQQVEDHMSRKCKKIIEFIILEKHITKPRFILRDLQQNEGEYELNSIPSINQITSFVRNKIQNLKNKGSIPLKYKDLSYVGSSNNLNMTNDNDSQEIQVESQYLEFNDDSETEVNHDEKSQALSDSLGKIDENIFKLKENQNRQSQFTDKYFEEIESRLKENKAKLIKEIEKSYHLFSERINYLKNKFKIENKIINDSSDLEEFRAKKEKLNSKMDHNNSDDLDNLEFMLNEANYINEQLESSLNQVEQNIVKIKRIRYEPNKSLFESGGLLGDLYEEEGNNNKKRKLDF</sequence>
<keyword evidence="1" id="KW-0175">Coiled coil</keyword>
<reference evidence="2" key="1">
    <citation type="submission" date="2021-02" db="EMBL/GenBank/DDBJ databases">
        <authorList>
            <person name="Nowell W R."/>
        </authorList>
    </citation>
    <scope>NUCLEOTIDE SEQUENCE</scope>
    <source>
        <strain evidence="2">Ploen Becks lab</strain>
    </source>
</reference>
<protein>
    <submittedName>
        <fullName evidence="2">Uncharacterized protein</fullName>
    </submittedName>
</protein>
<evidence type="ECO:0000313" key="3">
    <source>
        <dbReference type="Proteomes" id="UP000663879"/>
    </source>
</evidence>
<gene>
    <name evidence="2" type="ORF">OXX778_LOCUS21417</name>
</gene>
<evidence type="ECO:0000313" key="2">
    <source>
        <dbReference type="EMBL" id="CAF1106573.1"/>
    </source>
</evidence>
<accession>A0A814PH74</accession>
<dbReference type="Proteomes" id="UP000663879">
    <property type="component" value="Unassembled WGS sequence"/>
</dbReference>
<keyword evidence="3" id="KW-1185">Reference proteome</keyword>
<evidence type="ECO:0000256" key="1">
    <source>
        <dbReference type="SAM" id="Coils"/>
    </source>
</evidence>
<dbReference type="AlphaFoldDB" id="A0A814PH74"/>
<dbReference type="EMBL" id="CAJNOC010007874">
    <property type="protein sequence ID" value="CAF1106573.1"/>
    <property type="molecule type" value="Genomic_DNA"/>
</dbReference>
<name>A0A814PH74_9BILA</name>
<comment type="caution">
    <text evidence="2">The sequence shown here is derived from an EMBL/GenBank/DDBJ whole genome shotgun (WGS) entry which is preliminary data.</text>
</comment>
<feature type="coiled-coil region" evidence="1">
    <location>
        <begin position="299"/>
        <end position="355"/>
    </location>
</feature>
<organism evidence="2 3">
    <name type="scientific">Brachionus calyciflorus</name>
    <dbReference type="NCBI Taxonomy" id="104777"/>
    <lineage>
        <taxon>Eukaryota</taxon>
        <taxon>Metazoa</taxon>
        <taxon>Spiralia</taxon>
        <taxon>Gnathifera</taxon>
        <taxon>Rotifera</taxon>
        <taxon>Eurotatoria</taxon>
        <taxon>Monogononta</taxon>
        <taxon>Pseudotrocha</taxon>
        <taxon>Ploima</taxon>
        <taxon>Brachionidae</taxon>
        <taxon>Brachionus</taxon>
    </lineage>
</organism>
<dbReference type="OrthoDB" id="10480445at2759"/>